<evidence type="ECO:0000313" key="3">
    <source>
        <dbReference type="Proteomes" id="UP000030854"/>
    </source>
</evidence>
<sequence length="912" mass="103527">MIEREKHINTIIENLILSQKPITDSIKQNTGNSTIVKIPDKHKNKNNTETSKILDSSNRASEIEVLEESKMAGLEKRSGDFAGAEMPSLSVLPIINVTPFSGKDQDAGRWIAVLESKFIQAGFNSLEDVPGWMWVKAVWMNATTDAALWMDSTPHIRKITDKVKTRRPIEISGLERDLFTDEFTRRFELVVAPENEPQQQKMVNELRQEKDESLRDYFSRAQGILRVIGADDSSEYRGVASSANKFVIEMMVDRFVLGIYDEELNARSVDRGAASSGSLHQAFQVIQGCQTTMADQARQNEMWQQMYKAKAFDFIQENPSEVNAVVNDFAQFNVDSVRRGNFRRPFVGTGVSSALPGRILPTETYSTQETRQQLILPALPPPQSLIDDQQYKNNSGYQGPPQRESWRHRKILRSKSQENMARATASQVISGHVQSSWPIHGTETPYQVSESNEIPVNFDRAQMIERSRSPPTKTQPVYTGKTVKFEEFLSQADASDQSEPNSRVSSSGNAVDCFTAEYFLDEPITCDQSKKVETTISKLKIDEPIASEVLLTAHVNELLARKRQRVEELLNDEDVEPRQRHGSFRSSTENNERNPEMKKRREKGKRIIRGRKEQGDVNYKNILERAEFKTNVLEFAQASTSAQNQFKKLLTGENSRRKKRNPEVFQAAIKGREDKEVRFESQHIKDTFQSIQPHQYKSFQLKTGFTHADQGADVCLISASLAKALAVVHKILPVPMRFGTADGGTTVAKHFTSIQIGVAEIWRKVDVLILPQVKNDPHSLLLGLPWLYQVNARIDIPTFSLRIGDRKVDGRRVEILTTRFKLGKHQNIRLAIEDGNVAKLIQTEMESKNKESILDPFEDSSNSETSVTESDESESEYSSEEEERILEEAKIRYRNSGKDIVTDVTKKRQNRE</sequence>
<dbReference type="InterPro" id="IPR021109">
    <property type="entry name" value="Peptidase_aspartic_dom_sf"/>
</dbReference>
<gene>
    <name evidence="2" type="ORF">EV44_g3923</name>
</gene>
<dbReference type="Proteomes" id="UP000030854">
    <property type="component" value="Unassembled WGS sequence"/>
</dbReference>
<comment type="caution">
    <text evidence="2">The sequence shown here is derived from an EMBL/GenBank/DDBJ whole genome shotgun (WGS) entry which is preliminary data.</text>
</comment>
<evidence type="ECO:0008006" key="4">
    <source>
        <dbReference type="Google" id="ProtNLM"/>
    </source>
</evidence>
<dbReference type="EMBL" id="JNVN01001135">
    <property type="protein sequence ID" value="KHJ33948.1"/>
    <property type="molecule type" value="Genomic_DNA"/>
</dbReference>
<reference evidence="2 3" key="1">
    <citation type="journal article" date="2014" name="BMC Genomics">
        <title>Adaptive genomic structural variation in the grape powdery mildew pathogen, Erysiphe necator.</title>
        <authorList>
            <person name="Jones L."/>
            <person name="Riaz S."/>
            <person name="Morales-Cruz A."/>
            <person name="Amrine K.C."/>
            <person name="McGuire B."/>
            <person name="Gubler W.D."/>
            <person name="Walker M.A."/>
            <person name="Cantu D."/>
        </authorList>
    </citation>
    <scope>NUCLEOTIDE SEQUENCE [LARGE SCALE GENOMIC DNA]</scope>
    <source>
        <strain evidence="3">c</strain>
    </source>
</reference>
<dbReference type="AlphaFoldDB" id="A0A0B1P6Q7"/>
<name>A0A0B1P6Q7_UNCNE</name>
<evidence type="ECO:0000313" key="2">
    <source>
        <dbReference type="EMBL" id="KHJ33948.1"/>
    </source>
</evidence>
<feature type="region of interest" description="Disordered" evidence="1">
    <location>
        <begin position="849"/>
        <end position="884"/>
    </location>
</feature>
<feature type="compositionally biased region" description="Basic and acidic residues" evidence="1">
    <location>
        <begin position="590"/>
        <end position="599"/>
    </location>
</feature>
<dbReference type="CDD" id="cd00303">
    <property type="entry name" value="retropepsin_like"/>
    <property type="match status" value="1"/>
</dbReference>
<protein>
    <recommendedName>
        <fullName evidence="4">Retrotransposon gag domain-containing protein</fullName>
    </recommendedName>
</protein>
<feature type="compositionally biased region" description="Low complexity" evidence="1">
    <location>
        <begin position="859"/>
        <end position="868"/>
    </location>
</feature>
<dbReference type="HOGENOM" id="CLU_318899_0_0_1"/>
<accession>A0A0B1P6Q7</accession>
<evidence type="ECO:0000256" key="1">
    <source>
        <dbReference type="SAM" id="MobiDB-lite"/>
    </source>
</evidence>
<dbReference type="Gene3D" id="2.40.70.10">
    <property type="entry name" value="Acid Proteases"/>
    <property type="match status" value="1"/>
</dbReference>
<dbReference type="STRING" id="52586.A0A0B1P6Q7"/>
<feature type="region of interest" description="Disordered" evidence="1">
    <location>
        <begin position="381"/>
        <end position="406"/>
    </location>
</feature>
<keyword evidence="3" id="KW-1185">Reference proteome</keyword>
<proteinExistence type="predicted"/>
<organism evidence="2 3">
    <name type="scientific">Uncinula necator</name>
    <name type="common">Grape powdery mildew</name>
    <dbReference type="NCBI Taxonomy" id="52586"/>
    <lineage>
        <taxon>Eukaryota</taxon>
        <taxon>Fungi</taxon>
        <taxon>Dikarya</taxon>
        <taxon>Ascomycota</taxon>
        <taxon>Pezizomycotina</taxon>
        <taxon>Leotiomycetes</taxon>
        <taxon>Erysiphales</taxon>
        <taxon>Erysiphaceae</taxon>
        <taxon>Erysiphe</taxon>
    </lineage>
</organism>
<feature type="compositionally biased region" description="Acidic residues" evidence="1">
    <location>
        <begin position="869"/>
        <end position="884"/>
    </location>
</feature>
<feature type="region of interest" description="Disordered" evidence="1">
    <location>
        <begin position="571"/>
        <end position="603"/>
    </location>
</feature>